<proteinExistence type="predicted"/>
<evidence type="ECO:0000256" key="1">
    <source>
        <dbReference type="SAM" id="MobiDB-lite"/>
    </source>
</evidence>
<evidence type="ECO:0000313" key="4">
    <source>
        <dbReference type="Proteomes" id="UP001165122"/>
    </source>
</evidence>
<organism evidence="3 4">
    <name type="scientific">Triparma laevis f. longispina</name>
    <dbReference type="NCBI Taxonomy" id="1714387"/>
    <lineage>
        <taxon>Eukaryota</taxon>
        <taxon>Sar</taxon>
        <taxon>Stramenopiles</taxon>
        <taxon>Ochrophyta</taxon>
        <taxon>Bolidophyceae</taxon>
        <taxon>Parmales</taxon>
        <taxon>Triparmaceae</taxon>
        <taxon>Triparma</taxon>
    </lineage>
</organism>
<gene>
    <name evidence="3" type="ORF">TrLO_g2849</name>
</gene>
<dbReference type="OrthoDB" id="10335134at2759"/>
<feature type="region of interest" description="Disordered" evidence="1">
    <location>
        <begin position="1"/>
        <end position="57"/>
    </location>
</feature>
<dbReference type="AlphaFoldDB" id="A0A9W7C8H5"/>
<comment type="caution">
    <text evidence="3">The sequence shown here is derived from an EMBL/GenBank/DDBJ whole genome shotgun (WGS) entry which is preliminary data.</text>
</comment>
<protein>
    <recommendedName>
        <fullName evidence="5">SMODS and SLOG-associating 2TM effector domain-containing protein</fullName>
    </recommendedName>
</protein>
<keyword evidence="2" id="KW-0472">Membrane</keyword>
<dbReference type="Proteomes" id="UP001165122">
    <property type="component" value="Unassembled WGS sequence"/>
</dbReference>
<feature type="transmembrane region" description="Helical" evidence="2">
    <location>
        <begin position="105"/>
        <end position="125"/>
    </location>
</feature>
<feature type="transmembrane region" description="Helical" evidence="2">
    <location>
        <begin position="145"/>
        <end position="165"/>
    </location>
</feature>
<keyword evidence="4" id="KW-1185">Reference proteome</keyword>
<keyword evidence="2" id="KW-1133">Transmembrane helix</keyword>
<accession>A0A9W7C8H5</accession>
<keyword evidence="2" id="KW-0812">Transmembrane</keyword>
<evidence type="ECO:0000256" key="2">
    <source>
        <dbReference type="SAM" id="Phobius"/>
    </source>
</evidence>
<dbReference type="EMBL" id="BRXW01000080">
    <property type="protein sequence ID" value="GMI04970.1"/>
    <property type="molecule type" value="Genomic_DNA"/>
</dbReference>
<name>A0A9W7C8H5_9STRA</name>
<sequence length="233" mass="26356">MSAATKTAPAPKEIGGVEVSTPVKKNEGRGAGDVEEGTGGGDMKSPEKPLYRGRRGHRRDAEEMIDELDIDDFKKEIISTRWFMLKERLMRVKQHSWWKKRIMKVTAIFCTICAPLFILVGQTSYGDPDTSSKYTSDQVSSAATYYYIAAMFSFIGAVIVSADAFTRFDHMMEKQVECATTLDRIGWEYISLSGEFSDFDTHLFAFEKFCHLTEIEISKLPAEYLPSDYQTAF</sequence>
<evidence type="ECO:0008006" key="5">
    <source>
        <dbReference type="Google" id="ProtNLM"/>
    </source>
</evidence>
<reference evidence="4" key="1">
    <citation type="journal article" date="2023" name="Commun. Biol.">
        <title>Genome analysis of Parmales, the sister group of diatoms, reveals the evolutionary specialization of diatoms from phago-mixotrophs to photoautotrophs.</title>
        <authorList>
            <person name="Ban H."/>
            <person name="Sato S."/>
            <person name="Yoshikawa S."/>
            <person name="Yamada K."/>
            <person name="Nakamura Y."/>
            <person name="Ichinomiya M."/>
            <person name="Sato N."/>
            <person name="Blanc-Mathieu R."/>
            <person name="Endo H."/>
            <person name="Kuwata A."/>
            <person name="Ogata H."/>
        </authorList>
    </citation>
    <scope>NUCLEOTIDE SEQUENCE [LARGE SCALE GENOMIC DNA]</scope>
    <source>
        <strain evidence="4">NIES 3700</strain>
    </source>
</reference>
<evidence type="ECO:0000313" key="3">
    <source>
        <dbReference type="EMBL" id="GMI04970.1"/>
    </source>
</evidence>